<dbReference type="Proteomes" id="UP000831701">
    <property type="component" value="Chromosome 18"/>
</dbReference>
<sequence>MTNDLATTMDPADKDTVRSALSAQEKMLHQHETQLSAICGGVKELKECQEELQSALATQVKLLTVQLQFVIIHLEEIASPQPATPESEQPSTPLVQPPIMLRPVCLAPPENYSGKSGECRSFLVQCDLHFKNGPAAFNSDQVQVAFMVSHLRGRAAAWATVEWARECSSLPRCQVVFTDSFQDV</sequence>
<proteinExistence type="predicted"/>
<gene>
    <name evidence="1" type="ORF">L3Q82_003242</name>
</gene>
<dbReference type="EMBL" id="CM041548">
    <property type="protein sequence ID" value="KAI3358245.1"/>
    <property type="molecule type" value="Genomic_DNA"/>
</dbReference>
<comment type="caution">
    <text evidence="1">The sequence shown here is derived from an EMBL/GenBank/DDBJ whole genome shotgun (WGS) entry which is preliminary data.</text>
</comment>
<accession>A0ACB8VS35</accession>
<organism evidence="1 2">
    <name type="scientific">Scortum barcoo</name>
    <name type="common">barcoo grunter</name>
    <dbReference type="NCBI Taxonomy" id="214431"/>
    <lineage>
        <taxon>Eukaryota</taxon>
        <taxon>Metazoa</taxon>
        <taxon>Chordata</taxon>
        <taxon>Craniata</taxon>
        <taxon>Vertebrata</taxon>
        <taxon>Euteleostomi</taxon>
        <taxon>Actinopterygii</taxon>
        <taxon>Neopterygii</taxon>
        <taxon>Teleostei</taxon>
        <taxon>Neoteleostei</taxon>
        <taxon>Acanthomorphata</taxon>
        <taxon>Eupercaria</taxon>
        <taxon>Centrarchiformes</taxon>
        <taxon>Terapontoidei</taxon>
        <taxon>Terapontidae</taxon>
        <taxon>Scortum</taxon>
    </lineage>
</organism>
<reference evidence="1" key="1">
    <citation type="submission" date="2022-04" db="EMBL/GenBank/DDBJ databases">
        <title>Jade perch genome.</title>
        <authorList>
            <person name="Chao B."/>
        </authorList>
    </citation>
    <scope>NUCLEOTIDE SEQUENCE</scope>
    <source>
        <strain evidence="1">CB-2022</strain>
    </source>
</reference>
<evidence type="ECO:0000313" key="1">
    <source>
        <dbReference type="EMBL" id="KAI3358245.1"/>
    </source>
</evidence>
<name>A0ACB8VS35_9TELE</name>
<evidence type="ECO:0000313" key="2">
    <source>
        <dbReference type="Proteomes" id="UP000831701"/>
    </source>
</evidence>
<protein>
    <submittedName>
        <fullName evidence="1">Uncharacterized protein</fullName>
    </submittedName>
</protein>
<keyword evidence="2" id="KW-1185">Reference proteome</keyword>